<sequence length="82" mass="9350">MTTENTDVDRLAAYERSDEVTSAQQKTATANAHEACCALNQQWPDSLSDKLKRCLKTRRHYSDTTANTKRRQTAFIAAKRLF</sequence>
<evidence type="ECO:0000313" key="1">
    <source>
        <dbReference type="EMBL" id="QIZ50616.1"/>
    </source>
</evidence>
<evidence type="ECO:0000313" key="2">
    <source>
        <dbReference type="EMBL" id="QYM90381.1"/>
    </source>
</evidence>
<gene>
    <name evidence="1" type="ORF">DWG24_07400</name>
    <name evidence="2" type="ORF">FGI21_00090</name>
</gene>
<name>A0AAE7CY77_9GAMM</name>
<evidence type="ECO:0000313" key="4">
    <source>
        <dbReference type="Proteomes" id="UP000824976"/>
    </source>
</evidence>
<dbReference type="AlphaFoldDB" id="A0AAE7CY77"/>
<dbReference type="Proteomes" id="UP000824976">
    <property type="component" value="Chromosome"/>
</dbReference>
<keyword evidence="4" id="KW-1185">Reference proteome</keyword>
<reference evidence="2 4" key="2">
    <citation type="submission" date="2019-06" db="EMBL/GenBank/DDBJ databases">
        <title>Complete genome of Dickeya zeae PL65.</title>
        <authorList>
            <person name="Boluk G."/>
            <person name="Arif M."/>
        </authorList>
    </citation>
    <scope>NUCLEOTIDE SEQUENCE [LARGE SCALE GENOMIC DNA]</scope>
    <source>
        <strain evidence="2 4">PL65</strain>
    </source>
</reference>
<dbReference type="EMBL" id="CP033622">
    <property type="protein sequence ID" value="QIZ50616.1"/>
    <property type="molecule type" value="Genomic_DNA"/>
</dbReference>
<evidence type="ECO:0000313" key="3">
    <source>
        <dbReference type="Proteomes" id="UP000500801"/>
    </source>
</evidence>
<dbReference type="Proteomes" id="UP000500801">
    <property type="component" value="Chromosome"/>
</dbReference>
<dbReference type="RefSeq" id="WP_168362055.1">
    <property type="nucleotide sequence ID" value="NZ_CP033622.1"/>
</dbReference>
<reference evidence="1 3" key="1">
    <citation type="submission" date="2018-11" db="EMBL/GenBank/DDBJ databases">
        <title>Complete genome sequence of Dickeya zeae strain CE1 infecting Canna edulis Ker-Gawl. in China.</title>
        <authorList>
            <person name="Zhang J."/>
            <person name="Lin B."/>
            <person name="Shen H."/>
            <person name="Jiang S."/>
            <person name="Pu X."/>
            <person name="Sun D."/>
        </authorList>
    </citation>
    <scope>NUCLEOTIDE SEQUENCE [LARGE SCALE GENOMIC DNA]</scope>
    <source>
        <strain evidence="1 3">CE1</strain>
    </source>
</reference>
<proteinExistence type="predicted"/>
<dbReference type="EMBL" id="CP040817">
    <property type="protein sequence ID" value="QYM90381.1"/>
    <property type="molecule type" value="Genomic_DNA"/>
</dbReference>
<protein>
    <submittedName>
        <fullName evidence="1">Uncharacterized protein</fullName>
    </submittedName>
</protein>
<accession>A0AAE7CY77</accession>
<organism evidence="1 3">
    <name type="scientific">Dickeya zeae</name>
    <dbReference type="NCBI Taxonomy" id="204042"/>
    <lineage>
        <taxon>Bacteria</taxon>
        <taxon>Pseudomonadati</taxon>
        <taxon>Pseudomonadota</taxon>
        <taxon>Gammaproteobacteria</taxon>
        <taxon>Enterobacterales</taxon>
        <taxon>Pectobacteriaceae</taxon>
        <taxon>Dickeya</taxon>
    </lineage>
</organism>